<comment type="caution">
    <text evidence="1">The sequence shown here is derived from an EMBL/GenBank/DDBJ whole genome shotgun (WGS) entry which is preliminary data.</text>
</comment>
<dbReference type="AlphaFoldDB" id="A0A9X0DGL0"/>
<dbReference type="EMBL" id="JAPEIS010000014">
    <property type="protein sequence ID" value="KAJ8059973.1"/>
    <property type="molecule type" value="Genomic_DNA"/>
</dbReference>
<gene>
    <name evidence="1" type="ORF">OCU04_011587</name>
</gene>
<proteinExistence type="predicted"/>
<organism evidence="1 2">
    <name type="scientific">Sclerotinia nivalis</name>
    <dbReference type="NCBI Taxonomy" id="352851"/>
    <lineage>
        <taxon>Eukaryota</taxon>
        <taxon>Fungi</taxon>
        <taxon>Dikarya</taxon>
        <taxon>Ascomycota</taxon>
        <taxon>Pezizomycotina</taxon>
        <taxon>Leotiomycetes</taxon>
        <taxon>Helotiales</taxon>
        <taxon>Sclerotiniaceae</taxon>
        <taxon>Sclerotinia</taxon>
    </lineage>
</organism>
<reference evidence="1" key="1">
    <citation type="submission" date="2022-11" db="EMBL/GenBank/DDBJ databases">
        <title>Genome Resource of Sclerotinia nivalis Strain SnTB1, a Plant Pathogen Isolated from American Ginseng.</title>
        <authorList>
            <person name="Fan S."/>
        </authorList>
    </citation>
    <scope>NUCLEOTIDE SEQUENCE</scope>
    <source>
        <strain evidence="1">SnTB1</strain>
    </source>
</reference>
<name>A0A9X0DGL0_9HELO</name>
<keyword evidence="2" id="KW-1185">Reference proteome</keyword>
<dbReference type="Proteomes" id="UP001152300">
    <property type="component" value="Unassembled WGS sequence"/>
</dbReference>
<accession>A0A9X0DGL0</accession>
<sequence>MTTNMYVFACSTAPINRALLSPALTHPKISRFPTILILKFSVTISRLSDQFSTMKTTRPALPSPIPRLKESEITRYVHLPLLCTYFSKAIRLSFSSILRILEHQFETFTFSRPQKNSDLSGRSLFK</sequence>
<protein>
    <submittedName>
        <fullName evidence="1">Uncharacterized protein</fullName>
    </submittedName>
</protein>
<evidence type="ECO:0000313" key="1">
    <source>
        <dbReference type="EMBL" id="KAJ8059973.1"/>
    </source>
</evidence>
<evidence type="ECO:0000313" key="2">
    <source>
        <dbReference type="Proteomes" id="UP001152300"/>
    </source>
</evidence>